<evidence type="ECO:0000313" key="2">
    <source>
        <dbReference type="Proteomes" id="UP000523007"/>
    </source>
</evidence>
<accession>A0A7W7RGZ5</accession>
<dbReference type="AlphaFoldDB" id="A0A7W7RGZ5"/>
<dbReference type="EMBL" id="JACHJT010000001">
    <property type="protein sequence ID" value="MBB4931809.1"/>
    <property type="molecule type" value="Genomic_DNA"/>
</dbReference>
<keyword evidence="2" id="KW-1185">Reference proteome</keyword>
<dbReference type="Proteomes" id="UP000523007">
    <property type="component" value="Unassembled WGS sequence"/>
</dbReference>
<dbReference type="RefSeq" id="WP_184578566.1">
    <property type="nucleotide sequence ID" value="NZ_JACHJT010000001.1"/>
</dbReference>
<protein>
    <submittedName>
        <fullName evidence="1">Uncharacterized protein</fullName>
    </submittedName>
</protein>
<proteinExistence type="predicted"/>
<comment type="caution">
    <text evidence="1">The sequence shown here is derived from an EMBL/GenBank/DDBJ whole genome shotgun (WGS) entry which is preliminary data.</text>
</comment>
<name>A0A7W7RGZ5_9ACTN</name>
<reference evidence="1 2" key="1">
    <citation type="submission" date="2020-08" db="EMBL/GenBank/DDBJ databases">
        <title>Sequencing the genomes of 1000 actinobacteria strains.</title>
        <authorList>
            <person name="Klenk H.-P."/>
        </authorList>
    </citation>
    <scope>NUCLEOTIDE SEQUENCE [LARGE SCALE GENOMIC DNA]</scope>
    <source>
        <strain evidence="1 2">DSM 102030</strain>
    </source>
</reference>
<organism evidence="1 2">
    <name type="scientific">Lipingzhangella halophila</name>
    <dbReference type="NCBI Taxonomy" id="1783352"/>
    <lineage>
        <taxon>Bacteria</taxon>
        <taxon>Bacillati</taxon>
        <taxon>Actinomycetota</taxon>
        <taxon>Actinomycetes</taxon>
        <taxon>Streptosporangiales</taxon>
        <taxon>Nocardiopsidaceae</taxon>
        <taxon>Lipingzhangella</taxon>
    </lineage>
</organism>
<gene>
    <name evidence="1" type="ORF">F4561_002629</name>
</gene>
<evidence type="ECO:0000313" key="1">
    <source>
        <dbReference type="EMBL" id="MBB4931809.1"/>
    </source>
</evidence>
<sequence>MTTRTDTGPTPAKLAGLDPADYSDGCPECTGTAQRAEDYIVLPHRIRPTRTGLVASYRHHCGHTWTCGWMTNLR</sequence>